<gene>
    <name evidence="1" type="ORF">CK503_15740</name>
</gene>
<name>A0A2A2G707_9BACT</name>
<dbReference type="Proteomes" id="UP000218831">
    <property type="component" value="Unassembled WGS sequence"/>
</dbReference>
<dbReference type="EMBL" id="NSKE01000018">
    <property type="protein sequence ID" value="PAU92642.1"/>
    <property type="molecule type" value="Genomic_DNA"/>
</dbReference>
<evidence type="ECO:0000313" key="1">
    <source>
        <dbReference type="EMBL" id="PAU92642.1"/>
    </source>
</evidence>
<sequence>MTMVARSVSHHHERFACYKQRKLNEGKPWPVVRNNLINKMIKIICAIWNSGQAYQKDYTSRFDKQKSAA</sequence>
<comment type="caution">
    <text evidence="1">The sequence shown here is derived from an EMBL/GenBank/DDBJ whole genome shotgun (WGS) entry which is preliminary data.</text>
</comment>
<evidence type="ECO:0008006" key="3">
    <source>
        <dbReference type="Google" id="ProtNLM"/>
    </source>
</evidence>
<accession>A0A2A2G707</accession>
<proteinExistence type="predicted"/>
<dbReference type="AlphaFoldDB" id="A0A2A2G707"/>
<evidence type="ECO:0000313" key="2">
    <source>
        <dbReference type="Proteomes" id="UP000218831"/>
    </source>
</evidence>
<organism evidence="1 2">
    <name type="scientific">Fodinibius salipaludis</name>
    <dbReference type="NCBI Taxonomy" id="2032627"/>
    <lineage>
        <taxon>Bacteria</taxon>
        <taxon>Pseudomonadati</taxon>
        <taxon>Balneolota</taxon>
        <taxon>Balneolia</taxon>
        <taxon>Balneolales</taxon>
        <taxon>Balneolaceae</taxon>
        <taxon>Fodinibius</taxon>
    </lineage>
</organism>
<reference evidence="1 2" key="1">
    <citation type="submission" date="2017-08" db="EMBL/GenBank/DDBJ databases">
        <title>Aliifodinibius alkalisoli sp. nov., isolated from saline alkaline soil.</title>
        <authorList>
            <person name="Liu D."/>
            <person name="Zhang G."/>
        </authorList>
    </citation>
    <scope>NUCLEOTIDE SEQUENCE [LARGE SCALE GENOMIC DNA]</scope>
    <source>
        <strain evidence="1 2">WN023</strain>
    </source>
</reference>
<keyword evidence="2" id="KW-1185">Reference proteome</keyword>
<protein>
    <recommendedName>
        <fullName evidence="3">IS110 family transposase</fullName>
    </recommendedName>
</protein>